<feature type="region of interest" description="Disordered" evidence="1">
    <location>
        <begin position="103"/>
        <end position="129"/>
    </location>
</feature>
<dbReference type="Pfam" id="PF03235">
    <property type="entry name" value="GmrSD_N"/>
    <property type="match status" value="1"/>
</dbReference>
<reference evidence="3 4" key="1">
    <citation type="journal article" date="2019" name="Int. J. Syst. Evol. Microbiol.">
        <title>The Global Catalogue of Microorganisms (GCM) 10K type strain sequencing project: providing services to taxonomists for standard genome sequencing and annotation.</title>
        <authorList>
            <consortium name="The Broad Institute Genomics Platform"/>
            <consortium name="The Broad Institute Genome Sequencing Center for Infectious Disease"/>
            <person name="Wu L."/>
            <person name="Ma J."/>
        </authorList>
    </citation>
    <scope>NUCLEOTIDE SEQUENCE [LARGE SCALE GENOMIC DNA]</scope>
    <source>
        <strain evidence="3 4">JCM 16022</strain>
    </source>
</reference>
<keyword evidence="4" id="KW-1185">Reference proteome</keyword>
<protein>
    <recommendedName>
        <fullName evidence="2">GmrSD restriction endonucleases N-terminal domain-containing protein</fullName>
    </recommendedName>
</protein>
<sequence length="740" mass="82079">MPGTQVQNKAQIVARMYELAGEEPQPLGPGSKERKSALEALGRSVGLDLTSTPGKHECGRRIAARVDVAWDGACYSTGDTITLEGLRRLLLGAEAALGSEDVDDGIGRAVKPSSDQERDGSVDDQERSDLESAVAENLAALTQPGEAPEGVTPAPDEVPVAAIDFADGNWLSHLVSVQGWLRLPHDLAVDDADSLLVSLAEALDVPEATAQAVLPRLSDRLERAVALRDAFWERLEAAAEGDATLSTASRQWVADWDEVDDEVVAERGGPIHAEADTWPITQFVQYANYDELELSPSYQRAEVWPNSDSQMLIESVLRGIPLPSVILLQRSGASGTAYEVVDGKQRLTAILRFMGRHPRGVAEVRRRAEVWGESPDDVLRLFQDDYPAFKRLWKQREQSTLTAKLEKDLHFPYPLRSGNVPALSGGLEALRGKYYCQAREYSVDVLGDKRRVRSIFEEQSKYKVPVITYTQVTSEQIHEVFSLYNRQGKHLNAEEIRNALFHHLALMRGLLVTAGDSADVDVVAPFLRPAWSDLSSTSRTLDRYGFRDAAGYKRTKILSWVGSILVHGDGRLESRSTATHINGLLERLGDNRNDSLRSEAKVRELMLLLDHGLDAHALVPNEVWTDRFVNAQSRGKWQELQLVASLTGLAAAYEFHGEALLDLVEERFDDIRAMAATREWQRPDKTQSREQWQYVADVIGGVLSIFEVPDKEVEHSLLEKFGGTGLTSLRALRGQRMAER</sequence>
<dbReference type="InterPro" id="IPR004919">
    <property type="entry name" value="GmrSD_N"/>
</dbReference>
<name>A0ABN2ZSZ2_9ACTN</name>
<gene>
    <name evidence="3" type="ORF">GCM10009844_23770</name>
</gene>
<feature type="compositionally biased region" description="Basic and acidic residues" evidence="1">
    <location>
        <begin position="114"/>
        <end position="129"/>
    </location>
</feature>
<dbReference type="PANTHER" id="PTHR39639:SF1">
    <property type="entry name" value="DUF262 DOMAIN-CONTAINING PROTEIN"/>
    <property type="match status" value="1"/>
</dbReference>
<accession>A0ABN2ZSZ2</accession>
<evidence type="ECO:0000313" key="3">
    <source>
        <dbReference type="EMBL" id="GAA2147003.1"/>
    </source>
</evidence>
<proteinExistence type="predicted"/>
<feature type="domain" description="GmrSD restriction endonucleases N-terminal" evidence="2">
    <location>
        <begin position="294"/>
        <end position="501"/>
    </location>
</feature>
<dbReference type="PANTHER" id="PTHR39639">
    <property type="entry name" value="CHROMOSOME 16, WHOLE GENOME SHOTGUN SEQUENCE"/>
    <property type="match status" value="1"/>
</dbReference>
<comment type="caution">
    <text evidence="3">The sequence shown here is derived from an EMBL/GenBank/DDBJ whole genome shotgun (WGS) entry which is preliminary data.</text>
</comment>
<evidence type="ECO:0000313" key="4">
    <source>
        <dbReference type="Proteomes" id="UP001501771"/>
    </source>
</evidence>
<organism evidence="3 4">
    <name type="scientific">Nocardioides koreensis</name>
    <dbReference type="NCBI Taxonomy" id="433651"/>
    <lineage>
        <taxon>Bacteria</taxon>
        <taxon>Bacillati</taxon>
        <taxon>Actinomycetota</taxon>
        <taxon>Actinomycetes</taxon>
        <taxon>Propionibacteriales</taxon>
        <taxon>Nocardioidaceae</taxon>
        <taxon>Nocardioides</taxon>
    </lineage>
</organism>
<evidence type="ECO:0000259" key="2">
    <source>
        <dbReference type="Pfam" id="PF03235"/>
    </source>
</evidence>
<dbReference type="RefSeq" id="WP_344152011.1">
    <property type="nucleotide sequence ID" value="NZ_BAAAQR010000006.1"/>
</dbReference>
<evidence type="ECO:0000256" key="1">
    <source>
        <dbReference type="SAM" id="MobiDB-lite"/>
    </source>
</evidence>
<dbReference type="EMBL" id="BAAAQR010000006">
    <property type="protein sequence ID" value="GAA2147003.1"/>
    <property type="molecule type" value="Genomic_DNA"/>
</dbReference>
<dbReference type="Proteomes" id="UP001501771">
    <property type="component" value="Unassembled WGS sequence"/>
</dbReference>